<feature type="domain" description="Solute-binding protein family 3/N-terminal" evidence="3">
    <location>
        <begin position="62"/>
        <end position="291"/>
    </location>
</feature>
<keyword evidence="1 2" id="KW-0732">Signal</keyword>
<dbReference type="Pfam" id="PF00497">
    <property type="entry name" value="SBP_bac_3"/>
    <property type="match status" value="1"/>
</dbReference>
<evidence type="ECO:0000256" key="2">
    <source>
        <dbReference type="SAM" id="SignalP"/>
    </source>
</evidence>
<feature type="chain" id="PRO_5045816856" evidence="2">
    <location>
        <begin position="35"/>
        <end position="297"/>
    </location>
</feature>
<dbReference type="PANTHER" id="PTHR35936:SF17">
    <property type="entry name" value="ARGININE-BINDING EXTRACELLULAR PROTEIN ARTP"/>
    <property type="match status" value="1"/>
</dbReference>
<dbReference type="SUPFAM" id="SSF53850">
    <property type="entry name" value="Periplasmic binding protein-like II"/>
    <property type="match status" value="1"/>
</dbReference>
<name>A0ABY0C5B9_9MICO</name>
<dbReference type="Proteomes" id="UP000268291">
    <property type="component" value="Unassembled WGS sequence"/>
</dbReference>
<dbReference type="CDD" id="cd01004">
    <property type="entry name" value="PBP2_MidA_like"/>
    <property type="match status" value="1"/>
</dbReference>
<sequence length="297" mass="30500">MLRHARPLPPARSPMSRHRIALALPAVALAVALAGCSQSGTTGSSGSGSGSGDDLGLVTDGTLTVCANLESPPNIYTEADGTPVGVEVEIADAMVEKMGLEIEFKEIAFSGLIAALQAKQCDTIISSLYIKPEREEVADFVPYLLSGSGVAVSEENPAGITGFDDSLCGVSAIGITGATGATLLEQKSVECETKGEDPIDITLTDKAADALQQVIAGQADAFMDTAELVGYYETQSDGQFVVVGEPVDSIQIGAASLKGNDALHAALEEAFAGVVDDGTYADILAKWGFESADIANA</sequence>
<dbReference type="PANTHER" id="PTHR35936">
    <property type="entry name" value="MEMBRANE-BOUND LYTIC MUREIN TRANSGLYCOSYLASE F"/>
    <property type="match status" value="1"/>
</dbReference>
<evidence type="ECO:0000256" key="1">
    <source>
        <dbReference type="ARBA" id="ARBA00022729"/>
    </source>
</evidence>
<protein>
    <submittedName>
        <fullName evidence="4">ABC transporter substrate-binding protein</fullName>
    </submittedName>
</protein>
<keyword evidence="5" id="KW-1185">Reference proteome</keyword>
<dbReference type="EMBL" id="RZGY01000002">
    <property type="protein sequence ID" value="RUQ84708.1"/>
    <property type="molecule type" value="Genomic_DNA"/>
</dbReference>
<reference evidence="4 5" key="1">
    <citation type="submission" date="2018-12" db="EMBL/GenBank/DDBJ databases">
        <authorList>
            <person name="hu s."/>
            <person name="Xu Y."/>
            <person name="Xu B."/>
            <person name="Li F."/>
        </authorList>
    </citation>
    <scope>NUCLEOTIDE SEQUENCE [LARGE SCALE GENOMIC DNA]</scope>
    <source>
        <strain evidence="4 5">KSW2-17</strain>
    </source>
</reference>
<evidence type="ECO:0000259" key="3">
    <source>
        <dbReference type="SMART" id="SM00062"/>
    </source>
</evidence>
<comment type="caution">
    <text evidence="4">The sequence shown here is derived from an EMBL/GenBank/DDBJ whole genome shotgun (WGS) entry which is preliminary data.</text>
</comment>
<dbReference type="Gene3D" id="3.40.190.10">
    <property type="entry name" value="Periplasmic binding protein-like II"/>
    <property type="match status" value="2"/>
</dbReference>
<accession>A0ABY0C5B9</accession>
<organism evidence="4 5">
    <name type="scientific">Labedella gwakjiensis</name>
    <dbReference type="NCBI Taxonomy" id="390269"/>
    <lineage>
        <taxon>Bacteria</taxon>
        <taxon>Bacillati</taxon>
        <taxon>Actinomycetota</taxon>
        <taxon>Actinomycetes</taxon>
        <taxon>Micrococcales</taxon>
        <taxon>Microbacteriaceae</taxon>
        <taxon>Labedella</taxon>
    </lineage>
</organism>
<feature type="signal peptide" evidence="2">
    <location>
        <begin position="1"/>
        <end position="34"/>
    </location>
</feature>
<dbReference type="InterPro" id="IPR001638">
    <property type="entry name" value="Solute-binding_3/MltF_N"/>
</dbReference>
<dbReference type="SMART" id="SM00062">
    <property type="entry name" value="PBPb"/>
    <property type="match status" value="1"/>
</dbReference>
<gene>
    <name evidence="4" type="ORF">ELQ93_14015</name>
</gene>
<evidence type="ECO:0000313" key="5">
    <source>
        <dbReference type="Proteomes" id="UP000268291"/>
    </source>
</evidence>
<proteinExistence type="predicted"/>
<evidence type="ECO:0000313" key="4">
    <source>
        <dbReference type="EMBL" id="RUQ84708.1"/>
    </source>
</evidence>